<gene>
    <name evidence="1" type="ORF">EYF80_000407</name>
</gene>
<evidence type="ECO:0000313" key="2">
    <source>
        <dbReference type="Proteomes" id="UP000314294"/>
    </source>
</evidence>
<organism evidence="1 2">
    <name type="scientific">Liparis tanakae</name>
    <name type="common">Tanaka's snailfish</name>
    <dbReference type="NCBI Taxonomy" id="230148"/>
    <lineage>
        <taxon>Eukaryota</taxon>
        <taxon>Metazoa</taxon>
        <taxon>Chordata</taxon>
        <taxon>Craniata</taxon>
        <taxon>Vertebrata</taxon>
        <taxon>Euteleostomi</taxon>
        <taxon>Actinopterygii</taxon>
        <taxon>Neopterygii</taxon>
        <taxon>Teleostei</taxon>
        <taxon>Neoteleostei</taxon>
        <taxon>Acanthomorphata</taxon>
        <taxon>Eupercaria</taxon>
        <taxon>Perciformes</taxon>
        <taxon>Cottioidei</taxon>
        <taxon>Cottales</taxon>
        <taxon>Liparidae</taxon>
        <taxon>Liparis</taxon>
    </lineage>
</organism>
<keyword evidence="2" id="KW-1185">Reference proteome</keyword>
<name>A0A4Z2JFT4_9TELE</name>
<evidence type="ECO:0000313" key="1">
    <source>
        <dbReference type="EMBL" id="TNN89119.1"/>
    </source>
</evidence>
<dbReference type="Proteomes" id="UP000314294">
    <property type="component" value="Unassembled WGS sequence"/>
</dbReference>
<dbReference type="AlphaFoldDB" id="A0A4Z2JFT4"/>
<comment type="caution">
    <text evidence="1">The sequence shown here is derived from an EMBL/GenBank/DDBJ whole genome shotgun (WGS) entry which is preliminary data.</text>
</comment>
<dbReference type="EMBL" id="SRLO01000002">
    <property type="protein sequence ID" value="TNN89119.1"/>
    <property type="molecule type" value="Genomic_DNA"/>
</dbReference>
<proteinExistence type="predicted"/>
<reference evidence="1 2" key="1">
    <citation type="submission" date="2019-03" db="EMBL/GenBank/DDBJ databases">
        <title>First draft genome of Liparis tanakae, snailfish: a comprehensive survey of snailfish specific genes.</title>
        <authorList>
            <person name="Kim W."/>
            <person name="Song I."/>
            <person name="Jeong J.-H."/>
            <person name="Kim D."/>
            <person name="Kim S."/>
            <person name="Ryu S."/>
            <person name="Song J.Y."/>
            <person name="Lee S.K."/>
        </authorList>
    </citation>
    <scope>NUCLEOTIDE SEQUENCE [LARGE SCALE GENOMIC DNA]</scope>
    <source>
        <tissue evidence="1">Muscle</tissue>
    </source>
</reference>
<sequence length="61" mass="7128">MSGVMGFRKEKKPLLVALGLRYRMLMPMLIKGLEKSMTFSRIKLSEEVSVLSKFYIFTQHM</sequence>
<accession>A0A4Z2JFT4</accession>
<protein>
    <submittedName>
        <fullName evidence="1">Uncharacterized protein</fullName>
    </submittedName>
</protein>